<dbReference type="Gene3D" id="3.40.720.10">
    <property type="entry name" value="Alkaline Phosphatase, subunit A"/>
    <property type="match status" value="1"/>
</dbReference>
<dbReference type="InterPro" id="IPR050738">
    <property type="entry name" value="Sulfatase"/>
</dbReference>
<dbReference type="Pfam" id="PF00884">
    <property type="entry name" value="Sulfatase"/>
    <property type="match status" value="1"/>
</dbReference>
<dbReference type="PANTHER" id="PTHR42693:SF53">
    <property type="entry name" value="ENDO-4-O-SULFATASE"/>
    <property type="match status" value="1"/>
</dbReference>
<gene>
    <name evidence="6" type="ORF">ADH66_09725</name>
    <name evidence="7" type="ORF">I5Q82_00060</name>
</gene>
<evidence type="ECO:0000313" key="7">
    <source>
        <dbReference type="EMBL" id="QQR31936.1"/>
    </source>
</evidence>
<dbReference type="AlphaFoldDB" id="A0A1Z2XWC1"/>
<evidence type="ECO:0000313" key="6">
    <source>
        <dbReference type="EMBL" id="ASB42730.1"/>
    </source>
</evidence>
<organism evidence="7 9">
    <name type="scientific">Acutalibacter muris</name>
    <dbReference type="NCBI Taxonomy" id="1796620"/>
    <lineage>
        <taxon>Bacteria</taxon>
        <taxon>Bacillati</taxon>
        <taxon>Bacillota</taxon>
        <taxon>Clostridia</taxon>
        <taxon>Eubacteriales</taxon>
        <taxon>Acutalibacteraceae</taxon>
        <taxon>Acutalibacter</taxon>
    </lineage>
</organism>
<sequence>MEDSKMSKKPNLIYVFADQLRWNSLGCHGDALAQTPGIDAFSERSLELCNAVSGHPVCAPYRASLFTGKYTTSTGMVINEIRMNTNHRCFAHVLNDGGYETAYIGKWHMYAAELGNHYDPKNSYIPKGPDRLGFDGLFAGYNFHHNYYGAAAYYHLNSPEKHYVSGYEPDAQTDMAIECLKDLKEGEKPFALFLSLGTPHDPWVPENVPGEYLDRFRDTEFTLPENYLPDNDPHADDWAKLSPRERKELTEWMRVYYAMTANLDSNISRLLEEIRRMGLDENSIIIFTSDHGELFGAHGRRAKNIFYEEAVRVPFFMRYKAAGLTGGSSDICLNTVDIMPTLLTMMGLPVPSEVEGQDYSKALLGQGGAEPEGALMMGTGATAAWEDGHEWRAFRTKEYTYAVYKSDGQELLFDNIHDPMQMKNLINAPGYAHIAEELREKMLAEMKKISDTFESSSYYEKNWVEDRLIIRTATLAERGAKCPR</sequence>
<dbReference type="PROSITE" id="PS00149">
    <property type="entry name" value="SULFATASE_2"/>
    <property type="match status" value="1"/>
</dbReference>
<feature type="domain" description="Sulfatase N-terminal" evidence="5">
    <location>
        <begin position="10"/>
        <end position="347"/>
    </location>
</feature>
<dbReference type="InterPro" id="IPR000917">
    <property type="entry name" value="Sulfatase_N"/>
</dbReference>
<name>A0A1Z2XWC1_9FIRM</name>
<keyword evidence="4" id="KW-0106">Calcium</keyword>
<evidence type="ECO:0000259" key="5">
    <source>
        <dbReference type="Pfam" id="PF00884"/>
    </source>
</evidence>
<evidence type="ECO:0000256" key="2">
    <source>
        <dbReference type="ARBA" id="ARBA00022723"/>
    </source>
</evidence>
<evidence type="ECO:0000256" key="1">
    <source>
        <dbReference type="ARBA" id="ARBA00008779"/>
    </source>
</evidence>
<evidence type="ECO:0000313" key="9">
    <source>
        <dbReference type="Proteomes" id="UP000596035"/>
    </source>
</evidence>
<accession>A0A1Z2XWC1</accession>
<dbReference type="InterPro" id="IPR024607">
    <property type="entry name" value="Sulfatase_CS"/>
</dbReference>
<reference evidence="7 9" key="3">
    <citation type="submission" date="2020-11" db="EMBL/GenBank/DDBJ databases">
        <title>Closed and high quality bacterial genomes of the OMM12 community.</title>
        <authorList>
            <person name="Marbouty M."/>
            <person name="Lamy-Besnier Q."/>
            <person name="Debarbieux L."/>
            <person name="Koszul R."/>
        </authorList>
    </citation>
    <scope>NUCLEOTIDE SEQUENCE [LARGE SCALE GENOMIC DNA]</scope>
    <source>
        <strain evidence="7 9">KB18</strain>
    </source>
</reference>
<dbReference type="EMBL" id="CP065321">
    <property type="protein sequence ID" value="QQR31936.1"/>
    <property type="molecule type" value="Genomic_DNA"/>
</dbReference>
<dbReference type="CDD" id="cd16034">
    <property type="entry name" value="sulfatase_like"/>
    <property type="match status" value="1"/>
</dbReference>
<evidence type="ECO:0000256" key="3">
    <source>
        <dbReference type="ARBA" id="ARBA00022801"/>
    </source>
</evidence>
<dbReference type="Gene3D" id="3.30.1120.10">
    <property type="match status" value="1"/>
</dbReference>
<keyword evidence="3" id="KW-0378">Hydrolase</keyword>
<dbReference type="PANTHER" id="PTHR42693">
    <property type="entry name" value="ARYLSULFATASE FAMILY MEMBER"/>
    <property type="match status" value="1"/>
</dbReference>
<comment type="similarity">
    <text evidence="1">Belongs to the sulfatase family.</text>
</comment>
<reference evidence="6" key="1">
    <citation type="journal article" date="2017" name="Genome Announc.">
        <title>High-Quality Whole-Genome Sequences of the Oligo-Mouse-Microbiota Bacterial Community.</title>
        <authorList>
            <person name="Garzetti D."/>
            <person name="Brugiroux S."/>
            <person name="Bunk B."/>
            <person name="Pukall R."/>
            <person name="McCoy K.D."/>
            <person name="Macpherson A.J."/>
            <person name="Stecher B."/>
        </authorList>
    </citation>
    <scope>NUCLEOTIDE SEQUENCE</scope>
    <source>
        <strain evidence="6">KB18</strain>
    </source>
</reference>
<keyword evidence="2" id="KW-0479">Metal-binding</keyword>
<protein>
    <submittedName>
        <fullName evidence="7">Sulfatase</fullName>
    </submittedName>
</protein>
<dbReference type="Proteomes" id="UP000596035">
    <property type="component" value="Chromosome"/>
</dbReference>
<reference evidence="8" key="2">
    <citation type="submission" date="2017-05" db="EMBL/GenBank/DDBJ databases">
        <title>Improved OligoMM genomes.</title>
        <authorList>
            <person name="Garzetti D."/>
        </authorList>
    </citation>
    <scope>NUCLEOTIDE SEQUENCE [LARGE SCALE GENOMIC DNA]</scope>
    <source>
        <strain evidence="8">KB18</strain>
    </source>
</reference>
<dbReference type="GO" id="GO:0004065">
    <property type="term" value="F:arylsulfatase activity"/>
    <property type="evidence" value="ECO:0007669"/>
    <property type="project" value="TreeGrafter"/>
</dbReference>
<dbReference type="Proteomes" id="UP000196710">
    <property type="component" value="Chromosome"/>
</dbReference>
<dbReference type="GO" id="GO:0046872">
    <property type="term" value="F:metal ion binding"/>
    <property type="evidence" value="ECO:0007669"/>
    <property type="project" value="UniProtKB-KW"/>
</dbReference>
<evidence type="ECO:0000313" key="8">
    <source>
        <dbReference type="Proteomes" id="UP000196710"/>
    </source>
</evidence>
<dbReference type="EMBL" id="CP021422">
    <property type="protein sequence ID" value="ASB42730.1"/>
    <property type="molecule type" value="Genomic_DNA"/>
</dbReference>
<evidence type="ECO:0000256" key="4">
    <source>
        <dbReference type="ARBA" id="ARBA00022837"/>
    </source>
</evidence>
<dbReference type="InterPro" id="IPR017850">
    <property type="entry name" value="Alkaline_phosphatase_core_sf"/>
</dbReference>
<keyword evidence="8" id="KW-1185">Reference proteome</keyword>
<dbReference type="KEGG" id="amur:ADH66_09725"/>
<proteinExistence type="inferred from homology"/>
<dbReference type="SUPFAM" id="SSF53649">
    <property type="entry name" value="Alkaline phosphatase-like"/>
    <property type="match status" value="1"/>
</dbReference>